<dbReference type="eggNOG" id="COG5403">
    <property type="taxonomic scope" value="Bacteria"/>
</dbReference>
<sequence length="209" mass="20532">MSASLTDDLLNQLQGQPLAQLGSQLGLSQPQTQNAVSAALPLLLGALGRNASQPQGAEALFGALQRDHAGAGSGLDIGSVLGTVLGGGASRQTDGAGILGHIFGGRQETAAEGLGQATGLGGSQANTLLKVLAPIVLSYLAQRMMSGGNQAASPQALGQVLGQEEQRISQQGGLGGGLLGAVLDQDGDGQLGLGDLLKIGGGLLGGGQR</sequence>
<dbReference type="Pfam" id="PF06078">
    <property type="entry name" value="DUF937"/>
    <property type="match status" value="1"/>
</dbReference>
<name>A0A0S2F9D7_LYSAN</name>
<dbReference type="Proteomes" id="UP000060787">
    <property type="component" value="Chromosome"/>
</dbReference>
<gene>
    <name evidence="1" type="ORF">LA76x_2022</name>
</gene>
<dbReference type="InterPro" id="IPR009282">
    <property type="entry name" value="DUF937"/>
</dbReference>
<dbReference type="AlphaFoldDB" id="A0A0S2F9D7"/>
<proteinExistence type="predicted"/>
<dbReference type="PROSITE" id="PS00018">
    <property type="entry name" value="EF_HAND_1"/>
    <property type="match status" value="1"/>
</dbReference>
<organism evidence="1 2">
    <name type="scientific">Lysobacter antibioticus</name>
    <dbReference type="NCBI Taxonomy" id="84531"/>
    <lineage>
        <taxon>Bacteria</taxon>
        <taxon>Pseudomonadati</taxon>
        <taxon>Pseudomonadota</taxon>
        <taxon>Gammaproteobacteria</taxon>
        <taxon>Lysobacterales</taxon>
        <taxon>Lysobacteraceae</taxon>
        <taxon>Lysobacter</taxon>
    </lineage>
</organism>
<dbReference type="PATRIC" id="fig|84531.7.peg.1462"/>
<dbReference type="EMBL" id="CP011129">
    <property type="protein sequence ID" value="ALN80165.1"/>
    <property type="molecule type" value="Genomic_DNA"/>
</dbReference>
<dbReference type="KEGG" id="lab:LA76x_2022"/>
<evidence type="ECO:0000313" key="1">
    <source>
        <dbReference type="EMBL" id="ALN80165.1"/>
    </source>
</evidence>
<evidence type="ECO:0000313" key="2">
    <source>
        <dbReference type="Proteomes" id="UP000060787"/>
    </source>
</evidence>
<dbReference type="OrthoDB" id="8812842at2"/>
<dbReference type="KEGG" id="laq:GLA29479_1481"/>
<keyword evidence="2" id="KW-1185">Reference proteome</keyword>
<dbReference type="STRING" id="84531.LA76x_2022"/>
<dbReference type="InterPro" id="IPR018247">
    <property type="entry name" value="EF_Hand_1_Ca_BS"/>
</dbReference>
<reference evidence="1 2" key="1">
    <citation type="journal article" date="2015" name="BMC Genomics">
        <title>Comparative genomics and metabolic profiling of the genus Lysobacter.</title>
        <authorList>
            <person name="de Bruijn I."/>
            <person name="Cheng X."/>
            <person name="de Jager V."/>
            <person name="Exposito R.G."/>
            <person name="Watrous J."/>
            <person name="Patel N."/>
            <person name="Postma J."/>
            <person name="Dorrestein P.C."/>
            <person name="Kobayashi D."/>
            <person name="Raaijmakers J.M."/>
        </authorList>
    </citation>
    <scope>NUCLEOTIDE SEQUENCE [LARGE SCALE GENOMIC DNA]</scope>
    <source>
        <strain evidence="1 2">76</strain>
    </source>
</reference>
<evidence type="ECO:0008006" key="3">
    <source>
        <dbReference type="Google" id="ProtNLM"/>
    </source>
</evidence>
<dbReference type="RefSeq" id="WP_057917556.1">
    <property type="nucleotide sequence ID" value="NZ_CP011129.1"/>
</dbReference>
<protein>
    <recommendedName>
        <fullName evidence="3">Calcium-binding protein</fullName>
    </recommendedName>
</protein>
<accession>A0A0S2F9D7</accession>